<keyword evidence="1" id="KW-0863">Zinc-finger</keyword>
<evidence type="ECO:0000313" key="6">
    <source>
        <dbReference type="Proteomes" id="UP000694240"/>
    </source>
</evidence>
<feature type="compositionally biased region" description="Low complexity" evidence="3">
    <location>
        <begin position="276"/>
        <end position="292"/>
    </location>
</feature>
<dbReference type="AlphaFoldDB" id="A0A8T2AYF2"/>
<comment type="caution">
    <text evidence="5">The sequence shown here is derived from an EMBL/GenBank/DDBJ whole genome shotgun (WGS) entry which is preliminary data.</text>
</comment>
<keyword evidence="1" id="KW-0862">Zinc</keyword>
<dbReference type="InterPro" id="IPR001878">
    <property type="entry name" value="Znf_CCHC"/>
</dbReference>
<dbReference type="PROSITE" id="PS50158">
    <property type="entry name" value="ZF_CCHC"/>
    <property type="match status" value="1"/>
</dbReference>
<reference evidence="5 6" key="1">
    <citation type="submission" date="2020-12" db="EMBL/GenBank/DDBJ databases">
        <title>Concerted genomic and epigenomic changes stabilize Arabidopsis allopolyploids.</title>
        <authorList>
            <person name="Chen Z."/>
        </authorList>
    </citation>
    <scope>NUCLEOTIDE SEQUENCE [LARGE SCALE GENOMIC DNA]</scope>
    <source>
        <strain evidence="5">Allo738</strain>
        <tissue evidence="5">Leaf</tissue>
    </source>
</reference>
<dbReference type="GO" id="GO:0003676">
    <property type="term" value="F:nucleic acid binding"/>
    <property type="evidence" value="ECO:0007669"/>
    <property type="project" value="InterPro"/>
</dbReference>
<keyword evidence="6" id="KW-1185">Reference proteome</keyword>
<protein>
    <submittedName>
        <fullName evidence="5">Zinc finger CCHC-type</fullName>
    </submittedName>
</protein>
<gene>
    <name evidence="5" type="ORF">ISN45_Aa03g020260</name>
</gene>
<dbReference type="EMBL" id="JAEFBK010000008">
    <property type="protein sequence ID" value="KAG7577777.1"/>
    <property type="molecule type" value="Genomic_DNA"/>
</dbReference>
<dbReference type="GO" id="GO:0008270">
    <property type="term" value="F:zinc ion binding"/>
    <property type="evidence" value="ECO:0007669"/>
    <property type="project" value="UniProtKB-KW"/>
</dbReference>
<keyword evidence="1" id="KW-0479">Metal-binding</keyword>
<accession>A0A8T2AYF2</accession>
<evidence type="ECO:0000256" key="1">
    <source>
        <dbReference type="PROSITE-ProRule" id="PRU00047"/>
    </source>
</evidence>
<sequence>MESYHGIVNHSRLILDDGNYGVSKSRMCNVVSLVGIIDFVEGEEISESDSEEEQEDDLVETYKEARETLIKIGQENQVLVKEKVRLDALVESLQNELNDVKKISQESLTLMKEKLVLANKVDKLEKELCAETEISAKLQSERDQQHKKIHMFGGTKQLDKGMSYDRTKKSNRGLGYTGQGRSNTVQINFVSEGNSHKSQYNTKSNTIKERGCYFCGKNGHIRAYCYKYWERVNKLKRERKFYSNGYRNQIWVKKSDLYQGTSRSVSKKSDLYQGASRSTSGSMTGRSGSTSGLGFQSMTEEHKATNSGYSCNITETTTATPVTAAKPATESDRKVKSIDNEEFSENYKALYERWLKLVEENSVLTKEKVMIEAQVAEAQKYGTMKEEEASQVRIQLEETQKNLRMLNNGTNQLDHLLNIGKTDRHGLGFNGNPSKSDSYFVYGGKITSTT</sequence>
<name>A0A8T2AYF2_9BRAS</name>
<proteinExistence type="predicted"/>
<organism evidence="5 6">
    <name type="scientific">Arabidopsis thaliana x Arabidopsis arenosa</name>
    <dbReference type="NCBI Taxonomy" id="1240361"/>
    <lineage>
        <taxon>Eukaryota</taxon>
        <taxon>Viridiplantae</taxon>
        <taxon>Streptophyta</taxon>
        <taxon>Embryophyta</taxon>
        <taxon>Tracheophyta</taxon>
        <taxon>Spermatophyta</taxon>
        <taxon>Magnoliopsida</taxon>
        <taxon>eudicotyledons</taxon>
        <taxon>Gunneridae</taxon>
        <taxon>Pentapetalae</taxon>
        <taxon>rosids</taxon>
        <taxon>malvids</taxon>
        <taxon>Brassicales</taxon>
        <taxon>Brassicaceae</taxon>
        <taxon>Camelineae</taxon>
        <taxon>Arabidopsis</taxon>
    </lineage>
</organism>
<dbReference type="Proteomes" id="UP000694240">
    <property type="component" value="Chromosome 8"/>
</dbReference>
<evidence type="ECO:0000313" key="5">
    <source>
        <dbReference type="EMBL" id="KAG7577777.1"/>
    </source>
</evidence>
<keyword evidence="2" id="KW-0175">Coiled coil</keyword>
<feature type="coiled-coil region" evidence="2">
    <location>
        <begin position="48"/>
        <end position="106"/>
    </location>
</feature>
<feature type="region of interest" description="Disordered" evidence="3">
    <location>
        <begin position="268"/>
        <end position="299"/>
    </location>
</feature>
<feature type="domain" description="CCHC-type" evidence="4">
    <location>
        <begin position="212"/>
        <end position="225"/>
    </location>
</feature>
<evidence type="ECO:0000256" key="2">
    <source>
        <dbReference type="SAM" id="Coils"/>
    </source>
</evidence>
<evidence type="ECO:0000256" key="3">
    <source>
        <dbReference type="SAM" id="MobiDB-lite"/>
    </source>
</evidence>
<evidence type="ECO:0000259" key="4">
    <source>
        <dbReference type="PROSITE" id="PS50158"/>
    </source>
</evidence>